<evidence type="ECO:0000256" key="3">
    <source>
        <dbReference type="ARBA" id="ARBA00023242"/>
    </source>
</evidence>
<keyword evidence="2" id="KW-0804">Transcription</keyword>
<comment type="caution">
    <text evidence="5">The sequence shown here is derived from an EMBL/GenBank/DDBJ whole genome shotgun (WGS) entry which is preliminary data.</text>
</comment>
<proteinExistence type="predicted"/>
<feature type="region of interest" description="Disordered" evidence="4">
    <location>
        <begin position="455"/>
        <end position="484"/>
    </location>
</feature>
<organism evidence="5 6">
    <name type="scientific">Catenaria anguillulae PL171</name>
    <dbReference type="NCBI Taxonomy" id="765915"/>
    <lineage>
        <taxon>Eukaryota</taxon>
        <taxon>Fungi</taxon>
        <taxon>Fungi incertae sedis</taxon>
        <taxon>Blastocladiomycota</taxon>
        <taxon>Blastocladiomycetes</taxon>
        <taxon>Blastocladiales</taxon>
        <taxon>Catenariaceae</taxon>
        <taxon>Catenaria</taxon>
    </lineage>
</organism>
<dbReference type="STRING" id="765915.A0A1Y2HU81"/>
<sequence>MTRFAGAPHTNGSLPPVTPTSSRPHTAPAAFAPGAAMAMGAPMLASAFEPPPPELVYFHGGYHNRLLLALQSTLPNEIDWALSILLKASAIEDREIHLIAVPGLVDTLISMLDPIFTVGASDDLYLHSLESTAVDLERALFTLQILRNFSFTLANARQLAYSTAIPTVSVRILKLPEDMPRIMEARHLALDLFENMLPAVPIPNWHIPESFAALDAGDKDAQESAAGASQSKLDSTDLLPLLFSFAFSRDRAFVMMALNSLASLAMNDVHHRGLLHYYSPAFAQHIGALLTLHDRDLALTDRALELVYQWTLYSDSLARALLVDLPRSVPSTLLRIVKENSPSSRAFEVAPTAPPAHASVTHRARLTALFESRLVSFATRAAQQLGIEGADAIVNSSPTMIVIPQPPPNRIEPLRALGWAATLLDADPTATKSVDQVYASYTEYASVLASLLPDPASSSSPATTPPLPGMTPPPPAAAPTSPPLNVHTMYPKDKLMTTLTHLVPGARVVNGIVYGIALRPSLYAVASAPRGPGSRRRTSPSLATCLWDGCTYRGADVATHVEAQHLGQWENGTAVATTCPWAGCTSSKPHGTDAKTWRAHLMTHVPVSHAVPPLEWETAGPVPPYPHSDILAHIKMETKLDPAGAPLVAALVLRNLVRAARKAAKEGRVSSGVGEAIGADGAGARRALGSMAPPEDVAAMDVDIPARQQQHVMDGVLPLESIYDDLVIATAMQPRVGRFLGEVMEELWGLCRDDE</sequence>
<keyword evidence="6" id="KW-1185">Reference proteome</keyword>
<evidence type="ECO:0000256" key="4">
    <source>
        <dbReference type="SAM" id="MobiDB-lite"/>
    </source>
</evidence>
<gene>
    <name evidence="5" type="ORF">BCR44DRAFT_41323</name>
</gene>
<reference evidence="5 6" key="1">
    <citation type="submission" date="2016-07" db="EMBL/GenBank/DDBJ databases">
        <title>Pervasive Adenine N6-methylation of Active Genes in Fungi.</title>
        <authorList>
            <consortium name="DOE Joint Genome Institute"/>
            <person name="Mondo S.J."/>
            <person name="Dannebaum R.O."/>
            <person name="Kuo R.C."/>
            <person name="Labutti K."/>
            <person name="Haridas S."/>
            <person name="Kuo A."/>
            <person name="Salamov A."/>
            <person name="Ahrendt S.R."/>
            <person name="Lipzen A."/>
            <person name="Sullivan W."/>
            <person name="Andreopoulos W.B."/>
            <person name="Clum A."/>
            <person name="Lindquist E."/>
            <person name="Daum C."/>
            <person name="Ramamoorthy G.K."/>
            <person name="Gryganskyi A."/>
            <person name="Culley D."/>
            <person name="Magnuson J.K."/>
            <person name="James T.Y."/>
            <person name="O'Malley M.A."/>
            <person name="Stajich J.E."/>
            <person name="Spatafora J.W."/>
            <person name="Visel A."/>
            <person name="Grigoriev I.V."/>
        </authorList>
    </citation>
    <scope>NUCLEOTIDE SEQUENCE [LARGE SCALE GENOMIC DNA]</scope>
    <source>
        <strain evidence="5 6">PL171</strain>
    </source>
</reference>
<keyword evidence="3" id="KW-0539">Nucleus</keyword>
<dbReference type="InterPro" id="IPR016024">
    <property type="entry name" value="ARM-type_fold"/>
</dbReference>
<evidence type="ECO:0008006" key="7">
    <source>
        <dbReference type="Google" id="ProtNLM"/>
    </source>
</evidence>
<feature type="compositionally biased region" description="Pro residues" evidence="4">
    <location>
        <begin position="463"/>
        <end position="482"/>
    </location>
</feature>
<keyword evidence="1" id="KW-0805">Transcription regulation</keyword>
<name>A0A1Y2HU81_9FUNG</name>
<dbReference type="InterPro" id="IPR052406">
    <property type="entry name" value="Chromatin_Remodeling_Comp"/>
</dbReference>
<dbReference type="PANTHER" id="PTHR22970:SF14">
    <property type="entry name" value="AT-RICH INTERACTIVE DOMAIN-CONTAINING PROTEIN 2"/>
    <property type="match status" value="1"/>
</dbReference>
<dbReference type="PANTHER" id="PTHR22970">
    <property type="entry name" value="AT-RICH INTERACTIVE DOMAIN-CONTAINING PROTEIN 2"/>
    <property type="match status" value="1"/>
</dbReference>
<dbReference type="EMBL" id="MCFL01000015">
    <property type="protein sequence ID" value="ORZ36712.1"/>
    <property type="molecule type" value="Genomic_DNA"/>
</dbReference>
<evidence type="ECO:0000313" key="5">
    <source>
        <dbReference type="EMBL" id="ORZ36712.1"/>
    </source>
</evidence>
<evidence type="ECO:0000256" key="1">
    <source>
        <dbReference type="ARBA" id="ARBA00023015"/>
    </source>
</evidence>
<feature type="region of interest" description="Disordered" evidence="4">
    <location>
        <begin position="1"/>
        <end position="28"/>
    </location>
</feature>
<accession>A0A1Y2HU81</accession>
<dbReference type="OrthoDB" id="338531at2759"/>
<dbReference type="SUPFAM" id="SSF48371">
    <property type="entry name" value="ARM repeat"/>
    <property type="match status" value="1"/>
</dbReference>
<evidence type="ECO:0000313" key="6">
    <source>
        <dbReference type="Proteomes" id="UP000193411"/>
    </source>
</evidence>
<dbReference type="AlphaFoldDB" id="A0A1Y2HU81"/>
<protein>
    <recommendedName>
        <fullName evidence="7">RFX-type winged-helix domain-containing protein</fullName>
    </recommendedName>
</protein>
<dbReference type="Proteomes" id="UP000193411">
    <property type="component" value="Unassembled WGS sequence"/>
</dbReference>
<evidence type="ECO:0000256" key="2">
    <source>
        <dbReference type="ARBA" id="ARBA00023163"/>
    </source>
</evidence>